<protein>
    <submittedName>
        <fullName evidence="1">Uncharacterized protein</fullName>
    </submittedName>
</protein>
<dbReference type="AlphaFoldDB" id="A0AAC9P7I9"/>
<dbReference type="EMBL" id="CP018191">
    <property type="protein sequence ID" value="APH53388.1"/>
    <property type="molecule type" value="Genomic_DNA"/>
</dbReference>
<proteinExistence type="predicted"/>
<evidence type="ECO:0000313" key="2">
    <source>
        <dbReference type="Proteomes" id="UP000182373"/>
    </source>
</evidence>
<gene>
    <name evidence="1" type="ORF">GbCGDNIH9_0165</name>
</gene>
<name>A0AAC9P7I9_9PROT</name>
<accession>A0AAC9P7I9</accession>
<sequence>MRSIALMPRLALFPTKVIPILMVANRTKKNQIRSPLRKANIMQHTHGTRRQGTSWRAIPSILALGLPLLMAACAGPAPETGTTHARLMNNQDQTAWLGSGKIATESYDFNKSVAAHNVLCSWEPTFNPDNCR</sequence>
<reference evidence="2" key="1">
    <citation type="submission" date="2016-11" db="EMBL/GenBank/DDBJ databases">
        <title>Comparative genomic and phenotypic analysis of Granulibacter bethesdensis clinical isolates from patients with chronic granulomatous disease.</title>
        <authorList>
            <person name="Zarember K.A."/>
            <person name="Porcella S.F."/>
            <person name="Chu J."/>
            <person name="Ding L."/>
            <person name="Dahlstrom E."/>
            <person name="Barbian K."/>
            <person name="Martens C."/>
            <person name="Sykora L."/>
            <person name="Kramer S."/>
            <person name="Pettinato A.M."/>
            <person name="Hong H."/>
            <person name="Wald G."/>
            <person name="Berg L.J."/>
            <person name="Rogge L.S."/>
            <person name="Greenberg D.E."/>
            <person name="Falcone E.L."/>
            <person name="Neves J.F."/>
            <person name="Simoes M.J."/>
            <person name="Casal M."/>
            <person name="Rodriguez-Lopez F.C."/>
            <person name="Zelazny A."/>
            <person name="Gallin J.I."/>
            <person name="Holland S.M."/>
        </authorList>
    </citation>
    <scope>NUCLEOTIDE SEQUENCE [LARGE SCALE GENOMIC DNA]</scope>
    <source>
        <strain evidence="2">NIH9.1</strain>
    </source>
</reference>
<organism evidence="1 2">
    <name type="scientific">Granulibacter bethesdensis</name>
    <dbReference type="NCBI Taxonomy" id="364410"/>
    <lineage>
        <taxon>Bacteria</taxon>
        <taxon>Pseudomonadati</taxon>
        <taxon>Pseudomonadota</taxon>
        <taxon>Alphaproteobacteria</taxon>
        <taxon>Acetobacterales</taxon>
        <taxon>Acetobacteraceae</taxon>
        <taxon>Granulibacter</taxon>
    </lineage>
</organism>
<dbReference type="Proteomes" id="UP000182373">
    <property type="component" value="Chromosome"/>
</dbReference>
<evidence type="ECO:0000313" key="1">
    <source>
        <dbReference type="EMBL" id="APH53388.1"/>
    </source>
</evidence>